<dbReference type="PANTHER" id="PTHR33747:SF1">
    <property type="entry name" value="ADENYLATE CYCLASE-ASSOCIATED CAP C-TERMINAL DOMAIN-CONTAINING PROTEIN"/>
    <property type="match status" value="1"/>
</dbReference>
<protein>
    <submittedName>
        <fullName evidence="1">SEC-C domain-containing protein</fullName>
    </submittedName>
</protein>
<dbReference type="SUPFAM" id="SSF103642">
    <property type="entry name" value="Sec-C motif"/>
    <property type="match status" value="1"/>
</dbReference>
<dbReference type="EMBL" id="JACXJA010000044">
    <property type="protein sequence ID" value="MBD2865604.1"/>
    <property type="molecule type" value="Genomic_DNA"/>
</dbReference>
<evidence type="ECO:0000313" key="1">
    <source>
        <dbReference type="EMBL" id="MBD2865604.1"/>
    </source>
</evidence>
<sequence>MDKQLSKKEEQQLLNALQAAKESRRKMESKEDEKRWADIEAPIGLAGGLSRLNKQELSAIRSNHHITGVSSLKKQELIGVLERSIPERLYSYISKLDDARLAVIKQVAERGGVAVSTLDNRQVEYFTSWGILFSGTVNGKRSLVMPEEILHSFRELSPKAYRDSVQRNTTWIKLTQGMLYYYGTLTEDELLALIARYTGEEPDRAEFISVIEHSIEYDWQVKLDEIGYSNIRVWDSGKVKQEHEARASIPFYPFTKEQLLLAGEPDFVDRNPGFQAMSDYIRREYGIDRQEADDLVEECIYAVRIGDSPGNVIQFLQSNLDMSDLETVRAFMDYTRVLFNSTRQWFLKGFTSIELSAAAATGGESDDAAKAVVYDFATKAKVGRNDRCPCGSGKKFKKCCGA</sequence>
<name>A0A927CCL8_9BACL</name>
<dbReference type="Pfam" id="PF02810">
    <property type="entry name" value="SEC-C"/>
    <property type="match status" value="1"/>
</dbReference>
<comment type="caution">
    <text evidence="1">The sequence shown here is derived from an EMBL/GenBank/DDBJ whole genome shotgun (WGS) entry which is preliminary data.</text>
</comment>
<dbReference type="RefSeq" id="WP_190931223.1">
    <property type="nucleotide sequence ID" value="NZ_JACXJA010000044.1"/>
</dbReference>
<evidence type="ECO:0000313" key="2">
    <source>
        <dbReference type="Proteomes" id="UP000639396"/>
    </source>
</evidence>
<reference evidence="1" key="1">
    <citation type="submission" date="2020-09" db="EMBL/GenBank/DDBJ databases">
        <title>A novel bacterium of genus Paenibacillus, isolated from South China Sea.</title>
        <authorList>
            <person name="Huang H."/>
            <person name="Mo K."/>
            <person name="Hu Y."/>
        </authorList>
    </citation>
    <scope>NUCLEOTIDE SEQUENCE</scope>
    <source>
        <strain evidence="1">IB182363</strain>
    </source>
</reference>
<organism evidence="1 2">
    <name type="scientific">Paenibacillus oceani</name>
    <dbReference type="NCBI Taxonomy" id="2772510"/>
    <lineage>
        <taxon>Bacteria</taxon>
        <taxon>Bacillati</taxon>
        <taxon>Bacillota</taxon>
        <taxon>Bacilli</taxon>
        <taxon>Bacillales</taxon>
        <taxon>Paenibacillaceae</taxon>
        <taxon>Paenibacillus</taxon>
    </lineage>
</organism>
<proteinExistence type="predicted"/>
<dbReference type="InterPro" id="IPR004027">
    <property type="entry name" value="SEC_C_motif"/>
</dbReference>
<keyword evidence="2" id="KW-1185">Reference proteome</keyword>
<accession>A0A927CCL8</accession>
<dbReference type="PANTHER" id="PTHR33747">
    <property type="entry name" value="UPF0225 PROTEIN SCO1677"/>
    <property type="match status" value="1"/>
</dbReference>
<dbReference type="Proteomes" id="UP000639396">
    <property type="component" value="Unassembled WGS sequence"/>
</dbReference>
<dbReference type="Gene3D" id="3.10.450.50">
    <property type="match status" value="1"/>
</dbReference>
<dbReference type="AlphaFoldDB" id="A0A927CCL8"/>
<gene>
    <name evidence="1" type="ORF">IDH45_26835</name>
</gene>